<evidence type="ECO:0000313" key="4">
    <source>
        <dbReference type="EMBL" id="QOL01292.1"/>
    </source>
</evidence>
<feature type="transmembrane region" description="Helical" evidence="2">
    <location>
        <begin position="286"/>
        <end position="305"/>
    </location>
</feature>
<organism evidence="4">
    <name type="scientific">Trebouxia lynnae</name>
    <dbReference type="NCBI Taxonomy" id="1825957"/>
    <lineage>
        <taxon>Eukaryota</taxon>
        <taxon>Viridiplantae</taxon>
        <taxon>Chlorophyta</taxon>
        <taxon>core chlorophytes</taxon>
        <taxon>Trebouxiophyceae</taxon>
        <taxon>Trebouxiales</taxon>
        <taxon>Trebouxiaceae</taxon>
        <taxon>Trebouxia</taxon>
    </lineage>
</organism>
<evidence type="ECO:0000256" key="3">
    <source>
        <dbReference type="SAM" id="SignalP"/>
    </source>
</evidence>
<keyword evidence="2" id="KW-1133">Transmembrane helix</keyword>
<dbReference type="EMBL" id="MT439045">
    <property type="protein sequence ID" value="QOL01292.1"/>
    <property type="molecule type" value="mRNA"/>
</dbReference>
<feature type="region of interest" description="Disordered" evidence="1">
    <location>
        <begin position="393"/>
        <end position="427"/>
    </location>
</feature>
<feature type="signal peptide" evidence="3">
    <location>
        <begin position="1"/>
        <end position="26"/>
    </location>
</feature>
<accession>A0A7L9QEM9</accession>
<name>A0A7L9QEM9_9CHLO</name>
<sequence length="427" mass="43910">MVPSRVGIYGGLLLALLMCSPAPLNGQYTISRTVSTFQTPPTKEASAVPASTAAPSAATVAAAAIPAATTAPSRAAVASAKPVPAATKAPTPIPTVPKPVTVMNTDTSNATSTDDTALYSVLRIIGSGVTPFNLARQSTLLTALGQVISTVDFSNIYITDVNPVYASRRRQLLMEADAQQEMVLGPRRALLASSYNNQADVTVQMIAGSSTTVPDTLTELNSSISNGTLDTQLQNLGQSSWAVQLLNTTITTPNSINATSKDYCRDQFGHWCLDKHKHLSSSGVRGVIAGGIIGIICIAALALILKDLHGARKLQGHEVVYNPQTPNLGGGATPANGKGVVGGVPLSAHAGSPTGHSPTAVGYTGGLAPVGQKIRRKSGAFTSGAVTHPASLAAAGKPTGLEEMVSSPSFSRSNTPNQTPTANQRHH</sequence>
<keyword evidence="2" id="KW-0812">Transmembrane</keyword>
<feature type="compositionally biased region" description="Polar residues" evidence="1">
    <location>
        <begin position="406"/>
        <end position="427"/>
    </location>
</feature>
<dbReference type="AlphaFoldDB" id="A0A7L9QEM9"/>
<feature type="chain" id="PRO_5029516392" evidence="3">
    <location>
        <begin position="27"/>
        <end position="427"/>
    </location>
</feature>
<evidence type="ECO:0000256" key="2">
    <source>
        <dbReference type="SAM" id="Phobius"/>
    </source>
</evidence>
<keyword evidence="3" id="KW-0732">Signal</keyword>
<proteinExistence type="evidence at transcript level"/>
<protein>
    <submittedName>
        <fullName evidence="4">Putative extracellular protein TR9_093</fullName>
    </submittedName>
</protein>
<keyword evidence="2" id="KW-0472">Membrane</keyword>
<reference evidence="4" key="1">
    <citation type="journal article" date="2020" name="Microb. Ecol.">
        <title>The Under-explored Extracellular Proteome of Aero-Terrestrial Microalgae Provides Clues on Different Mechanisms of Desiccation Tolerance in Non-Model Organisms.</title>
        <authorList>
            <person name="Gonzalez-Hourcade M."/>
            <person name="Del Campo E.M."/>
            <person name="Casano L.M."/>
        </authorList>
    </citation>
    <scope>NUCLEOTIDE SEQUENCE</scope>
    <source>
        <strain evidence="4">TR9</strain>
    </source>
</reference>
<evidence type="ECO:0000256" key="1">
    <source>
        <dbReference type="SAM" id="MobiDB-lite"/>
    </source>
</evidence>